<dbReference type="EMBL" id="CP087164">
    <property type="protein sequence ID" value="UGS36011.1"/>
    <property type="molecule type" value="Genomic_DNA"/>
</dbReference>
<dbReference type="InterPro" id="IPR050703">
    <property type="entry name" value="Flavin_MAO"/>
</dbReference>
<dbReference type="InterPro" id="IPR036188">
    <property type="entry name" value="FAD/NAD-bd_sf"/>
</dbReference>
<sequence>MGSDFDVIVVGGGLSGIRAARDLGDAGHSVLVLEARDRLGGRAWTRPFAGREELVEIGGTWVAPEVHPHVADEIARYDLELVVSHGGDLDSRWHFGGELKRHFPLEGDDIYALERTLFQIIRASHRVDPDRPRDEQDLADLDVSVERFLDDLGTPAAVREFIYMWAGLGSGALPGEWSMLTALSLIAAMDNSVWGWYGAVTDRFVIGMSAVVDLLARDSGARIELSAPVSRVEQDDEGVRVTTAAGATYRAPAVVIATPLAVWPDIEFSPALPEDKMEPARAGNPGRMKKTWMVVENLPPNLFASGWGTDFVQMFPELERPDGAIAMGMCAPPSELDVSDLDALTRAVRQFAPEADVVAADAHDFAADPYAKGTWLVNPPGMLSAHHSALGRPEGRIVFAGADVAVRWIGWLDGALEAGARAAEQARAVLGGALPVG</sequence>
<name>A0A9E6XWV9_9ACTN</name>
<evidence type="ECO:0000313" key="3">
    <source>
        <dbReference type="EMBL" id="UGS36011.1"/>
    </source>
</evidence>
<evidence type="ECO:0000256" key="1">
    <source>
        <dbReference type="ARBA" id="ARBA00005995"/>
    </source>
</evidence>
<dbReference type="KEGG" id="sbae:DSM104329_02408"/>
<keyword evidence="4" id="KW-1185">Reference proteome</keyword>
<dbReference type="PANTHER" id="PTHR43563">
    <property type="entry name" value="AMINE OXIDASE"/>
    <property type="match status" value="1"/>
</dbReference>
<dbReference type="Pfam" id="PF01593">
    <property type="entry name" value="Amino_oxidase"/>
    <property type="match status" value="1"/>
</dbReference>
<evidence type="ECO:0000259" key="2">
    <source>
        <dbReference type="Pfam" id="PF01593"/>
    </source>
</evidence>
<organism evidence="3 4">
    <name type="scientific">Capillimicrobium parvum</name>
    <dbReference type="NCBI Taxonomy" id="2884022"/>
    <lineage>
        <taxon>Bacteria</taxon>
        <taxon>Bacillati</taxon>
        <taxon>Actinomycetota</taxon>
        <taxon>Thermoleophilia</taxon>
        <taxon>Solirubrobacterales</taxon>
        <taxon>Capillimicrobiaceae</taxon>
        <taxon>Capillimicrobium</taxon>
    </lineage>
</organism>
<proteinExistence type="inferred from homology"/>
<accession>A0A9E6XWV9</accession>
<feature type="domain" description="Amine oxidase" evidence="2">
    <location>
        <begin position="14"/>
        <end position="425"/>
    </location>
</feature>
<dbReference type="SUPFAM" id="SSF51905">
    <property type="entry name" value="FAD/NAD(P)-binding domain"/>
    <property type="match status" value="1"/>
</dbReference>
<dbReference type="AlphaFoldDB" id="A0A9E6XWV9"/>
<dbReference type="Gene3D" id="3.90.660.10">
    <property type="match status" value="2"/>
</dbReference>
<keyword evidence="3" id="KW-0560">Oxidoreductase</keyword>
<dbReference type="InterPro" id="IPR002937">
    <property type="entry name" value="Amino_oxidase"/>
</dbReference>
<gene>
    <name evidence="3" type="primary">pao_4</name>
    <name evidence="3" type="ORF">DSM104329_02408</name>
</gene>
<dbReference type="Proteomes" id="UP001162834">
    <property type="component" value="Chromosome"/>
</dbReference>
<evidence type="ECO:0000313" key="4">
    <source>
        <dbReference type="Proteomes" id="UP001162834"/>
    </source>
</evidence>
<reference evidence="3" key="1">
    <citation type="journal article" date="2022" name="Int. J. Syst. Evol. Microbiol.">
        <title>Pseudomonas aegrilactucae sp. nov. and Pseudomonas morbosilactucae sp. nov., pathogens causing bacterial rot of lettuce in Japan.</title>
        <authorList>
            <person name="Sawada H."/>
            <person name="Fujikawa T."/>
            <person name="Satou M."/>
        </authorList>
    </citation>
    <scope>NUCLEOTIDE SEQUENCE</scope>
    <source>
        <strain evidence="3">0166_1</strain>
    </source>
</reference>
<comment type="similarity">
    <text evidence="1">Belongs to the flavin monoamine oxidase family.</text>
</comment>
<protein>
    <submittedName>
        <fullName evidence="3">Pseudooxynicotine oxidase</fullName>
        <ecNumber evidence="3">1.4.3.24</ecNumber>
    </submittedName>
</protein>
<dbReference type="GO" id="GO:0016491">
    <property type="term" value="F:oxidoreductase activity"/>
    <property type="evidence" value="ECO:0007669"/>
    <property type="project" value="UniProtKB-KW"/>
</dbReference>
<dbReference type="RefSeq" id="WP_259315691.1">
    <property type="nucleotide sequence ID" value="NZ_CP087164.1"/>
</dbReference>
<dbReference type="PANTHER" id="PTHR43563:SF1">
    <property type="entry name" value="AMINE OXIDASE [FLAVIN-CONTAINING] B"/>
    <property type="match status" value="1"/>
</dbReference>
<dbReference type="EC" id="1.4.3.24" evidence="3"/>
<dbReference type="Gene3D" id="3.50.50.60">
    <property type="entry name" value="FAD/NAD(P)-binding domain"/>
    <property type="match status" value="2"/>
</dbReference>